<accession>A0A928Z2Z6</accession>
<dbReference type="Proteomes" id="UP000625316">
    <property type="component" value="Unassembled WGS sequence"/>
</dbReference>
<gene>
    <name evidence="1" type="ORF">IQ266_07220</name>
</gene>
<dbReference type="EMBL" id="JADEXQ010000018">
    <property type="protein sequence ID" value="MBE9029552.1"/>
    <property type="molecule type" value="Genomic_DNA"/>
</dbReference>
<name>A0A928Z2Z6_9CYAN</name>
<dbReference type="RefSeq" id="WP_264324369.1">
    <property type="nucleotide sequence ID" value="NZ_JADEXQ010000018.1"/>
</dbReference>
<evidence type="ECO:0000313" key="1">
    <source>
        <dbReference type="EMBL" id="MBE9029552.1"/>
    </source>
</evidence>
<sequence>MLITHVLREFLSNNFPGWQLGDIQLEVKEKTLRIICNTVETQRQIFGESSSLSQLDIGVDLFLVCCTGHPSLGIHRCHQP</sequence>
<reference evidence="1" key="1">
    <citation type="submission" date="2020-10" db="EMBL/GenBank/DDBJ databases">
        <authorList>
            <person name="Castelo-Branco R."/>
            <person name="Eusebio N."/>
            <person name="Adriana R."/>
            <person name="Vieira A."/>
            <person name="Brugerolle De Fraissinette N."/>
            <person name="Rezende De Castro R."/>
            <person name="Schneider M.P."/>
            <person name="Vasconcelos V."/>
            <person name="Leao P.N."/>
        </authorList>
    </citation>
    <scope>NUCLEOTIDE SEQUENCE</scope>
    <source>
        <strain evidence="1">LEGE 11480</strain>
    </source>
</reference>
<proteinExistence type="predicted"/>
<protein>
    <submittedName>
        <fullName evidence="1">Uncharacterized protein</fullName>
    </submittedName>
</protein>
<comment type="caution">
    <text evidence="1">The sequence shown here is derived from an EMBL/GenBank/DDBJ whole genome shotgun (WGS) entry which is preliminary data.</text>
</comment>
<evidence type="ECO:0000313" key="2">
    <source>
        <dbReference type="Proteomes" id="UP000625316"/>
    </source>
</evidence>
<dbReference type="AlphaFoldDB" id="A0A928Z2Z6"/>
<keyword evidence="2" id="KW-1185">Reference proteome</keyword>
<organism evidence="1 2">
    <name type="scientific">Romeriopsis navalis LEGE 11480</name>
    <dbReference type="NCBI Taxonomy" id="2777977"/>
    <lineage>
        <taxon>Bacteria</taxon>
        <taxon>Bacillati</taxon>
        <taxon>Cyanobacteriota</taxon>
        <taxon>Cyanophyceae</taxon>
        <taxon>Leptolyngbyales</taxon>
        <taxon>Leptolyngbyaceae</taxon>
        <taxon>Romeriopsis</taxon>
        <taxon>Romeriopsis navalis</taxon>
    </lineage>
</organism>